<accession>A0ABU2C6F8</accession>
<dbReference type="Pfam" id="PF07589">
    <property type="entry name" value="PEP-CTERM"/>
    <property type="match status" value="1"/>
</dbReference>
<dbReference type="NCBIfam" id="NF038126">
    <property type="entry name" value="PEP_CTERM_FxDxF"/>
    <property type="match status" value="1"/>
</dbReference>
<proteinExistence type="predicted"/>
<name>A0ABU2C6F8_9BURK</name>
<dbReference type="Proteomes" id="UP001180487">
    <property type="component" value="Unassembled WGS sequence"/>
</dbReference>
<dbReference type="NCBIfam" id="NF035944">
    <property type="entry name" value="PEPxxWA-CTERM"/>
    <property type="match status" value="1"/>
</dbReference>
<evidence type="ECO:0000313" key="3">
    <source>
        <dbReference type="EMBL" id="MDR7376912.1"/>
    </source>
</evidence>
<comment type="caution">
    <text evidence="3">The sequence shown here is derived from an EMBL/GenBank/DDBJ whole genome shotgun (WGS) entry which is preliminary data.</text>
</comment>
<evidence type="ECO:0000256" key="1">
    <source>
        <dbReference type="SAM" id="SignalP"/>
    </source>
</evidence>
<feature type="domain" description="Ice-binding protein C-terminal" evidence="2">
    <location>
        <begin position="154"/>
        <end position="178"/>
    </location>
</feature>
<dbReference type="NCBIfam" id="TIGR02595">
    <property type="entry name" value="PEP_CTERM"/>
    <property type="match status" value="1"/>
</dbReference>
<reference evidence="3 4" key="1">
    <citation type="submission" date="2023-07" db="EMBL/GenBank/DDBJ databases">
        <title>Sorghum-associated microbial communities from plants grown in Nebraska, USA.</title>
        <authorList>
            <person name="Schachtman D."/>
        </authorList>
    </citation>
    <scope>NUCLEOTIDE SEQUENCE [LARGE SCALE GENOMIC DNA]</scope>
    <source>
        <strain evidence="3 4">BE313</strain>
    </source>
</reference>
<keyword evidence="4" id="KW-1185">Reference proteome</keyword>
<organism evidence="3 4">
    <name type="scientific">Rhodoferax ferrireducens</name>
    <dbReference type="NCBI Taxonomy" id="192843"/>
    <lineage>
        <taxon>Bacteria</taxon>
        <taxon>Pseudomonadati</taxon>
        <taxon>Pseudomonadota</taxon>
        <taxon>Betaproteobacteria</taxon>
        <taxon>Burkholderiales</taxon>
        <taxon>Comamonadaceae</taxon>
        <taxon>Rhodoferax</taxon>
    </lineage>
</organism>
<keyword evidence="1" id="KW-0732">Signal</keyword>
<feature type="chain" id="PRO_5046904323" description="Ice-binding protein C-terminal domain-containing protein" evidence="1">
    <location>
        <begin position="23"/>
        <end position="185"/>
    </location>
</feature>
<dbReference type="InterPro" id="IPR013424">
    <property type="entry name" value="Ice-binding_C"/>
</dbReference>
<dbReference type="EMBL" id="JAVDXT010000001">
    <property type="protein sequence ID" value="MDR7376912.1"/>
    <property type="molecule type" value="Genomic_DNA"/>
</dbReference>
<evidence type="ECO:0000313" key="4">
    <source>
        <dbReference type="Proteomes" id="UP001180487"/>
    </source>
</evidence>
<gene>
    <name evidence="3" type="ORF">J2X19_001570</name>
</gene>
<feature type="signal peptide" evidence="1">
    <location>
        <begin position="1"/>
        <end position="22"/>
    </location>
</feature>
<evidence type="ECO:0000259" key="2">
    <source>
        <dbReference type="Pfam" id="PF07589"/>
    </source>
</evidence>
<protein>
    <recommendedName>
        <fullName evidence="2">Ice-binding protein C-terminal domain-containing protein</fullName>
    </recommendedName>
</protein>
<sequence>MRNLMMAVAAAAVMAISVPALAATTNVGVLTALGSTGYDTPVTYSAGSFSDSFTFSTTGGTNIFSVLAVKNSLTTASLLDPFTAVLTSLGGLTTYLTYSTAINSATNSFSQSLYYTGNIAADTYTLTLSGGATNASSFSLLMSASSLSPDVTTPVPEPETYAMMLAGLGLIGAVVRRRNKAKQDA</sequence>